<organism evidence="6 7">
    <name type="scientific">SAR86 cluster bacterium</name>
    <dbReference type="NCBI Taxonomy" id="2030880"/>
    <lineage>
        <taxon>Bacteria</taxon>
        <taxon>Pseudomonadati</taxon>
        <taxon>Pseudomonadota</taxon>
        <taxon>Gammaproteobacteria</taxon>
        <taxon>SAR86 cluster</taxon>
    </lineage>
</organism>
<name>A0A2A5ABV9_9GAMM</name>
<dbReference type="InterPro" id="IPR010652">
    <property type="entry name" value="DUF1232"/>
</dbReference>
<comment type="subcellular location">
    <subcellularLocation>
        <location evidence="1">Endomembrane system</location>
        <topology evidence="1">Multi-pass membrane protein</topology>
    </subcellularLocation>
</comment>
<reference evidence="7" key="1">
    <citation type="submission" date="2017-08" db="EMBL/GenBank/DDBJ databases">
        <title>A dynamic microbial community with high functional redundancy inhabits the cold, oxic subseafloor aquifer.</title>
        <authorList>
            <person name="Tully B.J."/>
            <person name="Wheat C.G."/>
            <person name="Glazer B.T."/>
            <person name="Huber J.A."/>
        </authorList>
    </citation>
    <scope>NUCLEOTIDE SEQUENCE [LARGE SCALE GENOMIC DNA]</scope>
</reference>
<evidence type="ECO:0000256" key="4">
    <source>
        <dbReference type="ARBA" id="ARBA00023136"/>
    </source>
</evidence>
<feature type="domain" description="DUF1232" evidence="5">
    <location>
        <begin position="86"/>
        <end position="113"/>
    </location>
</feature>
<dbReference type="AlphaFoldDB" id="A0A2A5ABV9"/>
<dbReference type="Proteomes" id="UP000218327">
    <property type="component" value="Unassembled WGS sequence"/>
</dbReference>
<evidence type="ECO:0000313" key="6">
    <source>
        <dbReference type="EMBL" id="PCJ16723.1"/>
    </source>
</evidence>
<dbReference type="GO" id="GO:0012505">
    <property type="term" value="C:endomembrane system"/>
    <property type="evidence" value="ECO:0007669"/>
    <property type="project" value="UniProtKB-SubCell"/>
</dbReference>
<dbReference type="Pfam" id="PF06803">
    <property type="entry name" value="DUF1232"/>
    <property type="match status" value="1"/>
</dbReference>
<evidence type="ECO:0000313" key="7">
    <source>
        <dbReference type="Proteomes" id="UP000218327"/>
    </source>
</evidence>
<evidence type="ECO:0000256" key="3">
    <source>
        <dbReference type="ARBA" id="ARBA00022989"/>
    </source>
</evidence>
<keyword evidence="3" id="KW-1133">Transmembrane helix</keyword>
<evidence type="ECO:0000259" key="5">
    <source>
        <dbReference type="Pfam" id="PF06803"/>
    </source>
</evidence>
<keyword evidence="4" id="KW-0472">Membrane</keyword>
<gene>
    <name evidence="6" type="ORF">COA96_18255</name>
</gene>
<accession>A0A2A5ABV9</accession>
<protein>
    <recommendedName>
        <fullName evidence="5">DUF1232 domain-containing protein</fullName>
    </recommendedName>
</protein>
<proteinExistence type="predicted"/>
<evidence type="ECO:0000256" key="2">
    <source>
        <dbReference type="ARBA" id="ARBA00022692"/>
    </source>
</evidence>
<sequence length="187" mass="21733">MPLDITFTLSDRDLERFKTIVLKARSASTSNQGQADIEKAAYKIVEVAMNSDLPDFIAQRLLQLKVLLEMLKDDEWDLSDHEQERIMSALSYFADPIDLIPDHIPGIGFLDDAMFVEIIIRELKAEIEAYGDFCEYRSTEETRLREQGLDPDENREWVSAKRDELHSRVNKSRETSDDDDEFVFHFL</sequence>
<evidence type="ECO:0000256" key="1">
    <source>
        <dbReference type="ARBA" id="ARBA00004127"/>
    </source>
</evidence>
<comment type="caution">
    <text evidence="6">The sequence shown here is derived from an EMBL/GenBank/DDBJ whole genome shotgun (WGS) entry which is preliminary data.</text>
</comment>
<keyword evidence="2" id="KW-0812">Transmembrane</keyword>
<dbReference type="EMBL" id="NVVJ01000115">
    <property type="protein sequence ID" value="PCJ16723.1"/>
    <property type="molecule type" value="Genomic_DNA"/>
</dbReference>